<comment type="caution">
    <text evidence="1">The sequence shown here is derived from an EMBL/GenBank/DDBJ whole genome shotgun (WGS) entry which is preliminary data.</text>
</comment>
<dbReference type="Gene3D" id="1.10.150.280">
    <property type="entry name" value="AF1531-like domain"/>
    <property type="match status" value="1"/>
</dbReference>
<evidence type="ECO:0000313" key="2">
    <source>
        <dbReference type="Proteomes" id="UP000010408"/>
    </source>
</evidence>
<protein>
    <recommendedName>
        <fullName evidence="3">Helix-hairpin-helix domain-containing protein</fullName>
    </recommendedName>
</protein>
<dbReference type="InterPro" id="IPR010994">
    <property type="entry name" value="RuvA_2-like"/>
</dbReference>
<dbReference type="Proteomes" id="UP000010408">
    <property type="component" value="Unassembled WGS sequence"/>
</dbReference>
<evidence type="ECO:0000313" key="1">
    <source>
        <dbReference type="EMBL" id="EKY02286.1"/>
    </source>
</evidence>
<dbReference type="EMBL" id="AMEQ01000018">
    <property type="protein sequence ID" value="EKY02286.1"/>
    <property type="molecule type" value="Genomic_DNA"/>
</dbReference>
<dbReference type="STRING" id="1127696.HMPREF9134_00675"/>
<name>L1NG51_9PORP</name>
<dbReference type="eggNOG" id="COG1555">
    <property type="taxonomic scope" value="Bacteria"/>
</dbReference>
<dbReference type="SUPFAM" id="SSF47781">
    <property type="entry name" value="RuvA domain 2-like"/>
    <property type="match status" value="1"/>
</dbReference>
<dbReference type="RefSeq" id="WP_005468887.1">
    <property type="nucleotide sequence ID" value="NZ_KB291043.1"/>
</dbReference>
<evidence type="ECO:0008006" key="3">
    <source>
        <dbReference type="Google" id="ProtNLM"/>
    </source>
</evidence>
<dbReference type="HOGENOM" id="CLU_024854_0_0_10"/>
<organism evidence="1 2">
    <name type="scientific">Porphyromonas catoniae F0037</name>
    <dbReference type="NCBI Taxonomy" id="1127696"/>
    <lineage>
        <taxon>Bacteria</taxon>
        <taxon>Pseudomonadati</taxon>
        <taxon>Bacteroidota</taxon>
        <taxon>Bacteroidia</taxon>
        <taxon>Bacteroidales</taxon>
        <taxon>Porphyromonadaceae</taxon>
        <taxon>Porphyromonas</taxon>
    </lineage>
</organism>
<dbReference type="PATRIC" id="fig|1127696.3.peg.602"/>
<proteinExistence type="predicted"/>
<gene>
    <name evidence="1" type="ORF">HMPREF9134_00675</name>
</gene>
<reference evidence="1 2" key="1">
    <citation type="submission" date="2012-05" db="EMBL/GenBank/DDBJ databases">
        <authorList>
            <person name="Weinstock G."/>
            <person name="Sodergren E."/>
            <person name="Lobos E.A."/>
            <person name="Fulton L."/>
            <person name="Fulton R."/>
            <person name="Courtney L."/>
            <person name="Fronick C."/>
            <person name="O'Laughlin M."/>
            <person name="Godfrey J."/>
            <person name="Wilson R.M."/>
            <person name="Miner T."/>
            <person name="Farmer C."/>
            <person name="Delehaunty K."/>
            <person name="Cordes M."/>
            <person name="Minx P."/>
            <person name="Tomlinson C."/>
            <person name="Chen J."/>
            <person name="Wollam A."/>
            <person name="Pepin K.H."/>
            <person name="Bhonagiri V."/>
            <person name="Zhang X."/>
            <person name="Suruliraj S."/>
            <person name="Warren W."/>
            <person name="Mitreva M."/>
            <person name="Mardis E.R."/>
            <person name="Wilson R.K."/>
        </authorList>
    </citation>
    <scope>NUCLEOTIDE SEQUENCE [LARGE SCALE GENOMIC DNA]</scope>
    <source>
        <strain evidence="1 2">F0037</strain>
    </source>
</reference>
<dbReference type="AlphaFoldDB" id="L1NG51"/>
<sequence>MKQHQRLFLFLVAIAFSFVLRVHAGVPDSIPQHVRAWDEYLEEQRYLGLLSDEELAELQQLYDELRHSPWDINEVTPEELRRIPFLRDFQVTCFIDYRRCYGPFRSLSDLKLVRGWDAKLLTLLLPVLVCREGREQEKRTESRGKLEFVGRVSLRKQTETKQESLGGNEAALLRLLYERKRHLSLYLSAEKDYLEPWNYGRHRGFDSYNAHLAIRERGLLHSLVLGDYRVTRGCGLVLGQGIYPMSFLSLAPRLPEGIRPIRSSTETNYCRGIALELGRRNFRLGAFASARSLDGKVDEDKVITSLSEIGLHRTSSEWSRRATVPMRLFGGWVEYREDLWRIALQGVHQDWHRYVLHSASGASHRPRLHDLSSSSALSLSYAVQSRQGQAKLMGELGRSNLGAWATIHHLLLQQLRVGDLRLSYWYVGSDYWSYYGHGGTHALRPNDEAGGRFMWLVALPLSATSLELYADRYRRLSEAKADTMKHRGWSYGANLNVELNQRKTASLLASFRERRKAGESKVQRFSLSLHQAQKEWESTCTFRWSRAGGKASWAVLGVVHTELRPHIRISLFGDYFEAPNWQSRLYASHPRARYEYTSMLLFGEGYDLGLRLTWKPNYHILLEGKVVHQHQRYDTRPSMTQATFTLLYRP</sequence>
<accession>L1NG51</accession>